<reference evidence="2 3" key="1">
    <citation type="submission" date="2018-06" db="EMBL/GenBank/DDBJ databases">
        <title>Comparative genomics reveals the genomic features of Rhizophagus irregularis, R. cerebriforme, R. diaphanum and Gigaspora rosea, and their symbiotic lifestyle signature.</title>
        <authorList>
            <person name="Morin E."/>
            <person name="San Clemente H."/>
            <person name="Chen E.C.H."/>
            <person name="De La Providencia I."/>
            <person name="Hainaut M."/>
            <person name="Kuo A."/>
            <person name="Kohler A."/>
            <person name="Murat C."/>
            <person name="Tang N."/>
            <person name="Roy S."/>
            <person name="Loubradou J."/>
            <person name="Henrissat B."/>
            <person name="Grigoriev I.V."/>
            <person name="Corradi N."/>
            <person name="Roux C."/>
            <person name="Martin F.M."/>
        </authorList>
    </citation>
    <scope>NUCLEOTIDE SEQUENCE [LARGE SCALE GENOMIC DNA]</scope>
    <source>
        <strain evidence="2 3">DAOM 194757</strain>
    </source>
</reference>
<feature type="region of interest" description="Disordered" evidence="1">
    <location>
        <begin position="27"/>
        <end position="59"/>
    </location>
</feature>
<protein>
    <submittedName>
        <fullName evidence="2">Uncharacterized protein</fullName>
    </submittedName>
</protein>
<dbReference type="EMBL" id="QKWP01000119">
    <property type="protein sequence ID" value="RIB26891.1"/>
    <property type="molecule type" value="Genomic_DNA"/>
</dbReference>
<comment type="caution">
    <text evidence="2">The sequence shown here is derived from an EMBL/GenBank/DDBJ whole genome shotgun (WGS) entry which is preliminary data.</text>
</comment>
<accession>A0A397VYI6</accession>
<sequence>MDDDFEDNDSYIFELIRNIENEIENEVRDITDVDSDEVEDEAANETEEETSDETEEETINVKNKKKISKTILCYKKYDLPIERLSPQSHYPEYREDKGFCVWCHFKTMAEQGKHNKNSPRGQVWCKTCNVPLCLNKQRPNCFIEYHEYK</sequence>
<evidence type="ECO:0000313" key="2">
    <source>
        <dbReference type="EMBL" id="RIB26891.1"/>
    </source>
</evidence>
<dbReference type="AlphaFoldDB" id="A0A397VYI6"/>
<dbReference type="STRING" id="44941.A0A397VYI6"/>
<gene>
    <name evidence="2" type="ORF">C2G38_2029852</name>
</gene>
<keyword evidence="3" id="KW-1185">Reference proteome</keyword>
<proteinExistence type="predicted"/>
<dbReference type="OrthoDB" id="2400393at2759"/>
<name>A0A397VYI6_9GLOM</name>
<organism evidence="2 3">
    <name type="scientific">Gigaspora rosea</name>
    <dbReference type="NCBI Taxonomy" id="44941"/>
    <lineage>
        <taxon>Eukaryota</taxon>
        <taxon>Fungi</taxon>
        <taxon>Fungi incertae sedis</taxon>
        <taxon>Mucoromycota</taxon>
        <taxon>Glomeromycotina</taxon>
        <taxon>Glomeromycetes</taxon>
        <taxon>Diversisporales</taxon>
        <taxon>Gigasporaceae</taxon>
        <taxon>Gigaspora</taxon>
    </lineage>
</organism>
<evidence type="ECO:0000256" key="1">
    <source>
        <dbReference type="SAM" id="MobiDB-lite"/>
    </source>
</evidence>
<dbReference type="Proteomes" id="UP000266673">
    <property type="component" value="Unassembled WGS sequence"/>
</dbReference>
<feature type="compositionally biased region" description="Acidic residues" evidence="1">
    <location>
        <begin position="32"/>
        <end position="58"/>
    </location>
</feature>
<evidence type="ECO:0000313" key="3">
    <source>
        <dbReference type="Proteomes" id="UP000266673"/>
    </source>
</evidence>